<dbReference type="AlphaFoldDB" id="A0A9N8VXX2"/>
<protein>
    <submittedName>
        <fullName evidence="1">1096_t:CDS:1</fullName>
    </submittedName>
</protein>
<sequence>MITTTCNGIKFHKLAEEDLDHLMGQYIFTTSCNMIELQPRIAISYGFLRSSFNKDRDHFDSLLSRITTYLLNKILTKGSLDEKD</sequence>
<gene>
    <name evidence="1" type="ORF">FMOSSE_LOCUS2479</name>
</gene>
<name>A0A9N8VXX2_FUNMO</name>
<proteinExistence type="predicted"/>
<organism evidence="1 2">
    <name type="scientific">Funneliformis mosseae</name>
    <name type="common">Endomycorrhizal fungus</name>
    <name type="synonym">Glomus mosseae</name>
    <dbReference type="NCBI Taxonomy" id="27381"/>
    <lineage>
        <taxon>Eukaryota</taxon>
        <taxon>Fungi</taxon>
        <taxon>Fungi incertae sedis</taxon>
        <taxon>Mucoromycota</taxon>
        <taxon>Glomeromycotina</taxon>
        <taxon>Glomeromycetes</taxon>
        <taxon>Glomerales</taxon>
        <taxon>Glomeraceae</taxon>
        <taxon>Funneliformis</taxon>
    </lineage>
</organism>
<evidence type="ECO:0000313" key="1">
    <source>
        <dbReference type="EMBL" id="CAG8470218.1"/>
    </source>
</evidence>
<keyword evidence="2" id="KW-1185">Reference proteome</keyword>
<comment type="caution">
    <text evidence="1">The sequence shown here is derived from an EMBL/GenBank/DDBJ whole genome shotgun (WGS) entry which is preliminary data.</text>
</comment>
<reference evidence="1" key="1">
    <citation type="submission" date="2021-06" db="EMBL/GenBank/DDBJ databases">
        <authorList>
            <person name="Kallberg Y."/>
            <person name="Tangrot J."/>
            <person name="Rosling A."/>
        </authorList>
    </citation>
    <scope>NUCLEOTIDE SEQUENCE</scope>
    <source>
        <strain evidence="1">87-6 pot B 2015</strain>
    </source>
</reference>
<accession>A0A9N8VXX2</accession>
<evidence type="ECO:0000313" key="2">
    <source>
        <dbReference type="Proteomes" id="UP000789375"/>
    </source>
</evidence>
<dbReference type="EMBL" id="CAJVPP010000328">
    <property type="protein sequence ID" value="CAG8470218.1"/>
    <property type="molecule type" value="Genomic_DNA"/>
</dbReference>
<dbReference type="Proteomes" id="UP000789375">
    <property type="component" value="Unassembled WGS sequence"/>
</dbReference>